<organism evidence="2 3">
    <name type="scientific">Protopolystoma xenopodis</name>
    <dbReference type="NCBI Taxonomy" id="117903"/>
    <lineage>
        <taxon>Eukaryota</taxon>
        <taxon>Metazoa</taxon>
        <taxon>Spiralia</taxon>
        <taxon>Lophotrochozoa</taxon>
        <taxon>Platyhelminthes</taxon>
        <taxon>Monogenea</taxon>
        <taxon>Polyopisthocotylea</taxon>
        <taxon>Polystomatidea</taxon>
        <taxon>Polystomatidae</taxon>
        <taxon>Protopolystoma</taxon>
    </lineage>
</organism>
<protein>
    <submittedName>
        <fullName evidence="2">Uncharacterized protein</fullName>
    </submittedName>
</protein>
<evidence type="ECO:0000256" key="1">
    <source>
        <dbReference type="SAM" id="MobiDB-lite"/>
    </source>
</evidence>
<reference evidence="2" key="1">
    <citation type="submission" date="2018-11" db="EMBL/GenBank/DDBJ databases">
        <authorList>
            <consortium name="Pathogen Informatics"/>
        </authorList>
    </citation>
    <scope>NUCLEOTIDE SEQUENCE</scope>
</reference>
<dbReference type="Proteomes" id="UP000784294">
    <property type="component" value="Unassembled WGS sequence"/>
</dbReference>
<dbReference type="AlphaFoldDB" id="A0A448XR80"/>
<evidence type="ECO:0000313" key="2">
    <source>
        <dbReference type="EMBL" id="VEL42932.1"/>
    </source>
</evidence>
<name>A0A448XR80_9PLAT</name>
<accession>A0A448XR80</accession>
<sequence>MRLTRYRSRSIAYVQTMNERVDHFVGTRFSDNDVLDFLVNGVFHRRGGAVADDKSPLLAYTSRRADNVSSKSGSEFGPNSPVNCLLPAQSTTPRGLQPVLQSSLAVSLVNTQSATTVSQIDPRTESEPAVAYMEMTPFNGRLPCGPQHKPSLEEPKNGSSEHPFSDLVGLSHAGALKEDHVRKREINSINLVRWAVTRYFFKV</sequence>
<feature type="region of interest" description="Disordered" evidence="1">
    <location>
        <begin position="141"/>
        <end position="166"/>
    </location>
</feature>
<keyword evidence="3" id="KW-1185">Reference proteome</keyword>
<evidence type="ECO:0000313" key="3">
    <source>
        <dbReference type="Proteomes" id="UP000784294"/>
    </source>
</evidence>
<gene>
    <name evidence="2" type="ORF">PXEA_LOCUS36372</name>
</gene>
<dbReference type="EMBL" id="CAAALY010277696">
    <property type="protein sequence ID" value="VEL42932.1"/>
    <property type="molecule type" value="Genomic_DNA"/>
</dbReference>
<comment type="caution">
    <text evidence="2">The sequence shown here is derived from an EMBL/GenBank/DDBJ whole genome shotgun (WGS) entry which is preliminary data.</text>
</comment>
<proteinExistence type="predicted"/>